<evidence type="ECO:0000313" key="2">
    <source>
        <dbReference type="Proteomes" id="UP000790709"/>
    </source>
</evidence>
<sequence>MILVHKPPQLPMSPPLAHRRHPSAPPAVVVQATKTPGILSLSKPLRTSSPRHHQQQQPQSHQLKQHRSPRPKQLAPQPRSPQPSHAEAQPAEDSTKPKPSATVVEKKSPSQPATPSPEKHVRGRQQAKPPKDKTTRSDSPNAHARRSNIRQPSPPLPSSQVEVVNSSLNAQTFTNRNRNPASNSFDPFIVNSDSDSDNSRSSTTTSSSKNGAQKATTILASQPSGKLARRRHHNPQAPATPTPQSRAVPVPRGPSQTSTRHIVSRSAPINSSAPMRPVNRRTSATFAPEFPVCDDMTDVDDNSPPSTPVRERAQATWQQLALDDGPRTAPLRSTSGFPFGGSAGSSPSPSRRHYRTPSEGVFNMSFDEDMTSTSDASEELKKLFGMLPKRYGSVGPNVLRAGKDKAGFFASSVFQNSPSPDELPPPAF</sequence>
<accession>A0ACB8BTH2</accession>
<protein>
    <submittedName>
        <fullName evidence="1">Uncharacterized protein</fullName>
    </submittedName>
</protein>
<dbReference type="EMBL" id="MU266351">
    <property type="protein sequence ID" value="KAH7928578.1"/>
    <property type="molecule type" value="Genomic_DNA"/>
</dbReference>
<proteinExistence type="predicted"/>
<comment type="caution">
    <text evidence="1">The sequence shown here is derived from an EMBL/GenBank/DDBJ whole genome shotgun (WGS) entry which is preliminary data.</text>
</comment>
<evidence type="ECO:0000313" key="1">
    <source>
        <dbReference type="EMBL" id="KAH7928578.1"/>
    </source>
</evidence>
<name>A0ACB8BTH2_9AGAM</name>
<organism evidence="1 2">
    <name type="scientific">Leucogyrophana mollusca</name>
    <dbReference type="NCBI Taxonomy" id="85980"/>
    <lineage>
        <taxon>Eukaryota</taxon>
        <taxon>Fungi</taxon>
        <taxon>Dikarya</taxon>
        <taxon>Basidiomycota</taxon>
        <taxon>Agaricomycotina</taxon>
        <taxon>Agaricomycetes</taxon>
        <taxon>Agaricomycetidae</taxon>
        <taxon>Boletales</taxon>
        <taxon>Boletales incertae sedis</taxon>
        <taxon>Leucogyrophana</taxon>
    </lineage>
</organism>
<keyword evidence="2" id="KW-1185">Reference proteome</keyword>
<reference evidence="1" key="1">
    <citation type="journal article" date="2021" name="New Phytol.">
        <title>Evolutionary innovations through gain and loss of genes in the ectomycorrhizal Boletales.</title>
        <authorList>
            <person name="Wu G."/>
            <person name="Miyauchi S."/>
            <person name="Morin E."/>
            <person name="Kuo A."/>
            <person name="Drula E."/>
            <person name="Varga T."/>
            <person name="Kohler A."/>
            <person name="Feng B."/>
            <person name="Cao Y."/>
            <person name="Lipzen A."/>
            <person name="Daum C."/>
            <person name="Hundley H."/>
            <person name="Pangilinan J."/>
            <person name="Johnson J."/>
            <person name="Barry K."/>
            <person name="LaButti K."/>
            <person name="Ng V."/>
            <person name="Ahrendt S."/>
            <person name="Min B."/>
            <person name="Choi I.G."/>
            <person name="Park H."/>
            <person name="Plett J.M."/>
            <person name="Magnuson J."/>
            <person name="Spatafora J.W."/>
            <person name="Nagy L.G."/>
            <person name="Henrissat B."/>
            <person name="Grigoriev I.V."/>
            <person name="Yang Z.L."/>
            <person name="Xu J."/>
            <person name="Martin F.M."/>
        </authorList>
    </citation>
    <scope>NUCLEOTIDE SEQUENCE</scope>
    <source>
        <strain evidence="1">KUC20120723A-06</strain>
    </source>
</reference>
<dbReference type="Proteomes" id="UP000790709">
    <property type="component" value="Unassembled WGS sequence"/>
</dbReference>
<gene>
    <name evidence="1" type="ORF">BV22DRAFT_192595</name>
</gene>